<organism evidence="14 15">
    <name type="scientific">Brevundimonas vitisensis</name>
    <dbReference type="NCBI Taxonomy" id="2800818"/>
    <lineage>
        <taxon>Bacteria</taxon>
        <taxon>Pseudomonadati</taxon>
        <taxon>Pseudomonadota</taxon>
        <taxon>Alphaproteobacteria</taxon>
        <taxon>Caulobacterales</taxon>
        <taxon>Caulobacteraceae</taxon>
        <taxon>Brevundimonas</taxon>
    </lineage>
</organism>
<keyword evidence="10" id="KW-0902">Two-component regulatory system</keyword>
<dbReference type="Gene3D" id="1.10.287.130">
    <property type="match status" value="1"/>
</dbReference>
<dbReference type="Gene3D" id="3.30.565.10">
    <property type="entry name" value="Histidine kinase-like ATPase, C-terminal domain"/>
    <property type="match status" value="1"/>
</dbReference>
<reference evidence="14 15" key="1">
    <citation type="submission" date="2021-01" db="EMBL/GenBank/DDBJ databases">
        <title>Brevundimonas vitis sp. nov., an bacterium isolated from grape (Vitis vinifera).</title>
        <authorList>
            <person name="Jiang L."/>
            <person name="Lee J."/>
        </authorList>
    </citation>
    <scope>NUCLEOTIDE SEQUENCE [LARGE SCALE GENOMIC DNA]</scope>
    <source>
        <strain evidence="14 15">GRTSA-9</strain>
    </source>
</reference>
<keyword evidence="8" id="KW-0418">Kinase</keyword>
<dbReference type="Pfam" id="PF02518">
    <property type="entry name" value="HATPase_c"/>
    <property type="match status" value="1"/>
</dbReference>
<dbReference type="InterPro" id="IPR003594">
    <property type="entry name" value="HATPase_dom"/>
</dbReference>
<keyword evidence="9 12" id="KW-1133">Transmembrane helix</keyword>
<evidence type="ECO:0000313" key="15">
    <source>
        <dbReference type="Proteomes" id="UP000595448"/>
    </source>
</evidence>
<feature type="domain" description="Histidine kinase" evidence="13">
    <location>
        <begin position="348"/>
        <end position="565"/>
    </location>
</feature>
<dbReference type="InterPro" id="IPR004358">
    <property type="entry name" value="Sig_transdc_His_kin-like_C"/>
</dbReference>
<feature type="transmembrane region" description="Helical" evidence="12">
    <location>
        <begin position="150"/>
        <end position="176"/>
    </location>
</feature>
<dbReference type="SUPFAM" id="SSF55874">
    <property type="entry name" value="ATPase domain of HSP90 chaperone/DNA topoisomerase II/histidine kinase"/>
    <property type="match status" value="1"/>
</dbReference>
<dbReference type="InterPro" id="IPR036097">
    <property type="entry name" value="HisK_dim/P_sf"/>
</dbReference>
<feature type="transmembrane region" description="Helical" evidence="12">
    <location>
        <begin position="219"/>
        <end position="237"/>
    </location>
</feature>
<evidence type="ECO:0000256" key="4">
    <source>
        <dbReference type="ARBA" id="ARBA00022475"/>
    </source>
</evidence>
<dbReference type="InterPro" id="IPR050736">
    <property type="entry name" value="Sensor_HK_Regulatory"/>
</dbReference>
<dbReference type="RefSeq" id="WP_201103551.1">
    <property type="nucleotide sequence ID" value="NZ_CP067977.1"/>
</dbReference>
<keyword evidence="6" id="KW-0808">Transferase</keyword>
<feature type="transmembrane region" description="Helical" evidence="12">
    <location>
        <begin position="299"/>
        <end position="318"/>
    </location>
</feature>
<dbReference type="InterPro" id="IPR005467">
    <property type="entry name" value="His_kinase_dom"/>
</dbReference>
<accession>A0ABX7BUP6</accession>
<dbReference type="SMART" id="SM00388">
    <property type="entry name" value="HisKA"/>
    <property type="match status" value="1"/>
</dbReference>
<proteinExistence type="predicted"/>
<dbReference type="InterPro" id="IPR003661">
    <property type="entry name" value="HisK_dim/P_dom"/>
</dbReference>
<name>A0ABX7BUP6_9CAUL</name>
<dbReference type="PANTHER" id="PTHR43711:SF31">
    <property type="entry name" value="HISTIDINE KINASE"/>
    <property type="match status" value="1"/>
</dbReference>
<comment type="subcellular location">
    <subcellularLocation>
        <location evidence="2">Cell membrane</location>
        <topology evidence="2">Multi-pass membrane protein</topology>
    </subcellularLocation>
</comment>
<dbReference type="Pfam" id="PF05231">
    <property type="entry name" value="MASE1"/>
    <property type="match status" value="1"/>
</dbReference>
<gene>
    <name evidence="14" type="ORF">JIP62_03515</name>
</gene>
<feature type="transmembrane region" description="Helical" evidence="12">
    <location>
        <begin position="41"/>
        <end position="58"/>
    </location>
</feature>
<dbReference type="PROSITE" id="PS50109">
    <property type="entry name" value="HIS_KIN"/>
    <property type="match status" value="1"/>
</dbReference>
<dbReference type="PRINTS" id="PR00344">
    <property type="entry name" value="BCTRLSENSOR"/>
</dbReference>
<keyword evidence="5" id="KW-0597">Phosphoprotein</keyword>
<evidence type="ECO:0000259" key="13">
    <source>
        <dbReference type="PROSITE" id="PS50109"/>
    </source>
</evidence>
<dbReference type="Proteomes" id="UP000595448">
    <property type="component" value="Chromosome"/>
</dbReference>
<dbReference type="InterPro" id="IPR007895">
    <property type="entry name" value="MASE1"/>
</dbReference>
<evidence type="ECO:0000256" key="11">
    <source>
        <dbReference type="ARBA" id="ARBA00023136"/>
    </source>
</evidence>
<feature type="transmembrane region" description="Helical" evidence="12">
    <location>
        <begin position="89"/>
        <end position="109"/>
    </location>
</feature>
<feature type="transmembrane region" description="Helical" evidence="12">
    <location>
        <begin position="188"/>
        <end position="207"/>
    </location>
</feature>
<dbReference type="EMBL" id="CP067977">
    <property type="protein sequence ID" value="QQQ19200.1"/>
    <property type="molecule type" value="Genomic_DNA"/>
</dbReference>
<dbReference type="InterPro" id="IPR036890">
    <property type="entry name" value="HATPase_C_sf"/>
</dbReference>
<dbReference type="EC" id="2.7.13.3" evidence="3"/>
<evidence type="ECO:0000256" key="10">
    <source>
        <dbReference type="ARBA" id="ARBA00023012"/>
    </source>
</evidence>
<evidence type="ECO:0000256" key="7">
    <source>
        <dbReference type="ARBA" id="ARBA00022692"/>
    </source>
</evidence>
<dbReference type="PANTHER" id="PTHR43711">
    <property type="entry name" value="TWO-COMPONENT HISTIDINE KINASE"/>
    <property type="match status" value="1"/>
</dbReference>
<evidence type="ECO:0000256" key="5">
    <source>
        <dbReference type="ARBA" id="ARBA00022553"/>
    </source>
</evidence>
<feature type="transmembrane region" description="Helical" evidence="12">
    <location>
        <begin position="64"/>
        <end position="82"/>
    </location>
</feature>
<evidence type="ECO:0000256" key="3">
    <source>
        <dbReference type="ARBA" id="ARBA00012438"/>
    </source>
</evidence>
<keyword evidence="4" id="KW-1003">Cell membrane</keyword>
<evidence type="ECO:0000256" key="12">
    <source>
        <dbReference type="SAM" id="Phobius"/>
    </source>
</evidence>
<comment type="catalytic activity">
    <reaction evidence="1">
        <text>ATP + protein L-histidine = ADP + protein N-phospho-L-histidine.</text>
        <dbReference type="EC" id="2.7.13.3"/>
    </reaction>
</comment>
<evidence type="ECO:0000256" key="9">
    <source>
        <dbReference type="ARBA" id="ARBA00022989"/>
    </source>
</evidence>
<evidence type="ECO:0000256" key="8">
    <source>
        <dbReference type="ARBA" id="ARBA00022777"/>
    </source>
</evidence>
<protein>
    <recommendedName>
        <fullName evidence="3">histidine kinase</fullName>
        <ecNumber evidence="3">2.7.13.3</ecNumber>
    </recommendedName>
</protein>
<evidence type="ECO:0000313" key="14">
    <source>
        <dbReference type="EMBL" id="QQQ19200.1"/>
    </source>
</evidence>
<feature type="transmembrane region" description="Helical" evidence="12">
    <location>
        <begin position="243"/>
        <end position="261"/>
    </location>
</feature>
<dbReference type="Pfam" id="PF00512">
    <property type="entry name" value="HisKA"/>
    <property type="match status" value="1"/>
</dbReference>
<evidence type="ECO:0000256" key="1">
    <source>
        <dbReference type="ARBA" id="ARBA00000085"/>
    </source>
</evidence>
<keyword evidence="7 12" id="KW-0812">Transmembrane</keyword>
<feature type="transmembrane region" description="Helical" evidence="12">
    <location>
        <begin position="268"/>
        <end position="287"/>
    </location>
</feature>
<keyword evidence="15" id="KW-1185">Reference proteome</keyword>
<dbReference type="SUPFAM" id="SSF47384">
    <property type="entry name" value="Homodimeric domain of signal transducing histidine kinase"/>
    <property type="match status" value="1"/>
</dbReference>
<dbReference type="CDD" id="cd00082">
    <property type="entry name" value="HisKA"/>
    <property type="match status" value="1"/>
</dbReference>
<sequence>MSLSPALDLTRTASVPAAKPAASGCSAVSATKSKGFFAEPLAPMATVVGVVILVVLAISYARSAGVVAALWGASGLAVAVWLRHARDTTFDLCFAALIAVGILVAEFLVGNPPVLSVLFTLANMIEIVAAVVLVRRFVPSMNLASVDGAGRFLLCTAVLAPLPAALFSAIILQGIFGTPLFYSFHTWWMGHAMGMAVIATFGVALAPRHLTVLRRPMRMLETVVVFGGLSAVSWALFCWLTIPAAFSIIPLLILVAVRFRVLGTATGLVIVSVMAVGGAMAGAGPFALAELNLAQRAMLAQIMVLLGCMPVLLVASILEERDRMSDSARAAQVRAERASEAKSRLLANVAHEIKSPVGGIIGIGELWQTGQLGPVTETEAEMAAMLVKTARQVEALTHDLLDVARAESGAVKVDLRPTDVCGVLEDVRRGLALRPDAAGLRLEMVCEGDGVVALADSQRLTQVIGNLASNAVKYGASGGVVTFRASRIQTGVRIEVADKGPGLSIEKQTQLFEPFNRLGLERSTVEGHGIGLALAKRMTELQGGSIGVDSVPGAGATFWVELAAA</sequence>
<feature type="transmembrane region" description="Helical" evidence="12">
    <location>
        <begin position="115"/>
        <end position="138"/>
    </location>
</feature>
<dbReference type="SMART" id="SM00387">
    <property type="entry name" value="HATPase_c"/>
    <property type="match status" value="1"/>
</dbReference>
<keyword evidence="11 12" id="KW-0472">Membrane</keyword>
<evidence type="ECO:0000256" key="2">
    <source>
        <dbReference type="ARBA" id="ARBA00004651"/>
    </source>
</evidence>
<evidence type="ECO:0000256" key="6">
    <source>
        <dbReference type="ARBA" id="ARBA00022679"/>
    </source>
</evidence>